<dbReference type="AlphaFoldDB" id="A0A1V4IJG7"/>
<evidence type="ECO:0008006" key="3">
    <source>
        <dbReference type="Google" id="ProtNLM"/>
    </source>
</evidence>
<sequence length="81" mass="9252">MEKEFILSEYINQGVQNIVKGIVKASLKNPKETAFVTKYVITSKESKKKREKFLKIRKNVPAFLICSITSNCNLFCKGCYA</sequence>
<protein>
    <recommendedName>
        <fullName evidence="3">Radical SAM protein</fullName>
    </recommendedName>
</protein>
<reference evidence="1 2" key="1">
    <citation type="submission" date="2017-03" db="EMBL/GenBank/DDBJ databases">
        <title>Genome sequence of Clostridium oryzae DSM 28571.</title>
        <authorList>
            <person name="Poehlein A."/>
            <person name="Daniel R."/>
        </authorList>
    </citation>
    <scope>NUCLEOTIDE SEQUENCE [LARGE SCALE GENOMIC DNA]</scope>
    <source>
        <strain evidence="1 2">DSM 28571</strain>
    </source>
</reference>
<gene>
    <name evidence="1" type="ORF">CLORY_30230</name>
</gene>
<evidence type="ECO:0000313" key="1">
    <source>
        <dbReference type="EMBL" id="OPJ60049.1"/>
    </source>
</evidence>
<proteinExistence type="predicted"/>
<accession>A0A1V4IJG7</accession>
<dbReference type="STRING" id="1450648.CLORY_30230"/>
<organism evidence="1 2">
    <name type="scientific">Clostridium oryzae</name>
    <dbReference type="NCBI Taxonomy" id="1450648"/>
    <lineage>
        <taxon>Bacteria</taxon>
        <taxon>Bacillati</taxon>
        <taxon>Bacillota</taxon>
        <taxon>Clostridia</taxon>
        <taxon>Eubacteriales</taxon>
        <taxon>Clostridiaceae</taxon>
        <taxon>Clostridium</taxon>
    </lineage>
</organism>
<name>A0A1V4IJG7_9CLOT</name>
<evidence type="ECO:0000313" key="2">
    <source>
        <dbReference type="Proteomes" id="UP000190080"/>
    </source>
</evidence>
<keyword evidence="2" id="KW-1185">Reference proteome</keyword>
<comment type="caution">
    <text evidence="1">The sequence shown here is derived from an EMBL/GenBank/DDBJ whole genome shotgun (WGS) entry which is preliminary data.</text>
</comment>
<dbReference type="Proteomes" id="UP000190080">
    <property type="component" value="Unassembled WGS sequence"/>
</dbReference>
<dbReference type="EMBL" id="MZGV01000036">
    <property type="protein sequence ID" value="OPJ60049.1"/>
    <property type="molecule type" value="Genomic_DNA"/>
</dbReference>